<feature type="region of interest" description="Disordered" evidence="1">
    <location>
        <begin position="91"/>
        <end position="120"/>
    </location>
</feature>
<evidence type="ECO:0000256" key="2">
    <source>
        <dbReference type="SAM" id="Phobius"/>
    </source>
</evidence>
<organism evidence="3 4">
    <name type="scientific">Panagrellus redivivus</name>
    <name type="common">Microworm</name>
    <dbReference type="NCBI Taxonomy" id="6233"/>
    <lineage>
        <taxon>Eukaryota</taxon>
        <taxon>Metazoa</taxon>
        <taxon>Ecdysozoa</taxon>
        <taxon>Nematoda</taxon>
        <taxon>Chromadorea</taxon>
        <taxon>Rhabditida</taxon>
        <taxon>Tylenchina</taxon>
        <taxon>Panagrolaimomorpha</taxon>
        <taxon>Panagrolaimoidea</taxon>
        <taxon>Panagrolaimidae</taxon>
        <taxon>Panagrellus</taxon>
    </lineage>
</organism>
<dbReference type="Proteomes" id="UP000492821">
    <property type="component" value="Unassembled WGS sequence"/>
</dbReference>
<accession>A0A7E4ZQ90</accession>
<keyword evidence="3" id="KW-1185">Reference proteome</keyword>
<sequence>MYSATILAMTNNLYDPFRPMTSKHVTKTPDFHLAITAPPDAYPATFQLFSLTIIIILAGFLLLFYAIHTLYKELCQKSRFQQNQFQGKENLCESQTDESDVSLFDEESSDDEINDNYKPAKQPTFYGAIV</sequence>
<proteinExistence type="predicted"/>
<reference evidence="4" key="2">
    <citation type="submission" date="2020-10" db="UniProtKB">
        <authorList>
            <consortium name="WormBaseParasite"/>
        </authorList>
    </citation>
    <scope>IDENTIFICATION</scope>
</reference>
<protein>
    <submittedName>
        <fullName evidence="4">4.1m domain-containing protein</fullName>
    </submittedName>
</protein>
<name>A0A7E4ZQ90_PANRE</name>
<feature type="transmembrane region" description="Helical" evidence="2">
    <location>
        <begin position="48"/>
        <end position="71"/>
    </location>
</feature>
<dbReference type="AlphaFoldDB" id="A0A7E4ZQ90"/>
<dbReference type="WBParaSite" id="Pan_g10676.t1">
    <property type="protein sequence ID" value="Pan_g10676.t1"/>
    <property type="gene ID" value="Pan_g10676"/>
</dbReference>
<evidence type="ECO:0000313" key="3">
    <source>
        <dbReference type="Proteomes" id="UP000492821"/>
    </source>
</evidence>
<reference evidence="3" key="1">
    <citation type="journal article" date="2013" name="Genetics">
        <title>The draft genome and transcriptome of Panagrellus redivivus are shaped by the harsh demands of a free-living lifestyle.</title>
        <authorList>
            <person name="Srinivasan J."/>
            <person name="Dillman A.R."/>
            <person name="Macchietto M.G."/>
            <person name="Heikkinen L."/>
            <person name="Lakso M."/>
            <person name="Fracchia K.M."/>
            <person name="Antoshechkin I."/>
            <person name="Mortazavi A."/>
            <person name="Wong G."/>
            <person name="Sternberg P.W."/>
        </authorList>
    </citation>
    <scope>NUCLEOTIDE SEQUENCE [LARGE SCALE GENOMIC DNA]</scope>
    <source>
        <strain evidence="3">MT8872</strain>
    </source>
</reference>
<keyword evidence="2" id="KW-1133">Transmembrane helix</keyword>
<keyword evidence="2" id="KW-0472">Membrane</keyword>
<feature type="compositionally biased region" description="Acidic residues" evidence="1">
    <location>
        <begin position="95"/>
        <end position="114"/>
    </location>
</feature>
<evidence type="ECO:0000256" key="1">
    <source>
        <dbReference type="SAM" id="MobiDB-lite"/>
    </source>
</evidence>
<evidence type="ECO:0000313" key="4">
    <source>
        <dbReference type="WBParaSite" id="Pan_g10676.t1"/>
    </source>
</evidence>
<keyword evidence="2" id="KW-0812">Transmembrane</keyword>